<comment type="subcellular location">
    <subcellularLocation>
        <location evidence="1">Cell membrane</location>
        <topology evidence="1">Multi-pass membrane protein</topology>
    </subcellularLocation>
</comment>
<gene>
    <name evidence="9" type="ORF">BVG16_24600</name>
</gene>
<evidence type="ECO:0000256" key="2">
    <source>
        <dbReference type="ARBA" id="ARBA00007362"/>
    </source>
</evidence>
<protein>
    <submittedName>
        <fullName evidence="9">EamA family transporter</fullName>
    </submittedName>
</protein>
<evidence type="ECO:0000256" key="4">
    <source>
        <dbReference type="ARBA" id="ARBA00022692"/>
    </source>
</evidence>
<feature type="transmembrane region" description="Helical" evidence="7">
    <location>
        <begin position="224"/>
        <end position="245"/>
    </location>
</feature>
<feature type="transmembrane region" description="Helical" evidence="7">
    <location>
        <begin position="186"/>
        <end position="204"/>
    </location>
</feature>
<evidence type="ECO:0000313" key="9">
    <source>
        <dbReference type="EMBL" id="OPA74307.1"/>
    </source>
</evidence>
<dbReference type="Proteomes" id="UP000190188">
    <property type="component" value="Unassembled WGS sequence"/>
</dbReference>
<name>A0A1T2X385_9BACL</name>
<feature type="transmembrane region" description="Helical" evidence="7">
    <location>
        <begin position="131"/>
        <end position="148"/>
    </location>
</feature>
<evidence type="ECO:0000259" key="8">
    <source>
        <dbReference type="Pfam" id="PF00892"/>
    </source>
</evidence>
<dbReference type="InterPro" id="IPR050638">
    <property type="entry name" value="AA-Vitamin_Transporters"/>
</dbReference>
<dbReference type="SUPFAM" id="SSF103481">
    <property type="entry name" value="Multidrug resistance efflux transporter EmrE"/>
    <property type="match status" value="2"/>
</dbReference>
<dbReference type="Gene3D" id="1.10.3730.20">
    <property type="match status" value="1"/>
</dbReference>
<evidence type="ECO:0000256" key="7">
    <source>
        <dbReference type="SAM" id="Phobius"/>
    </source>
</evidence>
<feature type="transmembrane region" description="Helical" evidence="7">
    <location>
        <begin position="280"/>
        <end position="298"/>
    </location>
</feature>
<dbReference type="PANTHER" id="PTHR32322">
    <property type="entry name" value="INNER MEMBRANE TRANSPORTER"/>
    <property type="match status" value="1"/>
</dbReference>
<proteinExistence type="inferred from homology"/>
<dbReference type="STRING" id="1324314.BVG16_24600"/>
<evidence type="ECO:0000256" key="6">
    <source>
        <dbReference type="ARBA" id="ARBA00023136"/>
    </source>
</evidence>
<feature type="transmembrane region" description="Helical" evidence="7">
    <location>
        <begin position="257"/>
        <end position="274"/>
    </location>
</feature>
<evidence type="ECO:0000313" key="10">
    <source>
        <dbReference type="Proteomes" id="UP000190188"/>
    </source>
</evidence>
<evidence type="ECO:0000256" key="1">
    <source>
        <dbReference type="ARBA" id="ARBA00004651"/>
    </source>
</evidence>
<feature type="transmembrane region" description="Helical" evidence="7">
    <location>
        <begin position="40"/>
        <end position="61"/>
    </location>
</feature>
<dbReference type="PANTHER" id="PTHR32322:SF18">
    <property type="entry name" value="S-ADENOSYLMETHIONINE_S-ADENOSYLHOMOCYSTEINE TRANSPORTER"/>
    <property type="match status" value="1"/>
</dbReference>
<dbReference type="AlphaFoldDB" id="A0A1T2X385"/>
<feature type="domain" description="EamA" evidence="8">
    <location>
        <begin position="9"/>
        <end position="142"/>
    </location>
</feature>
<dbReference type="Pfam" id="PF00892">
    <property type="entry name" value="EamA"/>
    <property type="match status" value="2"/>
</dbReference>
<keyword evidence="4 7" id="KW-0812">Transmembrane</keyword>
<dbReference type="RefSeq" id="WP_078501853.1">
    <property type="nucleotide sequence ID" value="NZ_MSZX01000011.1"/>
</dbReference>
<keyword evidence="5 7" id="KW-1133">Transmembrane helix</keyword>
<dbReference type="InterPro" id="IPR000620">
    <property type="entry name" value="EamA_dom"/>
</dbReference>
<keyword evidence="10" id="KW-1185">Reference proteome</keyword>
<dbReference type="EMBL" id="MSZX01000011">
    <property type="protein sequence ID" value="OPA74307.1"/>
    <property type="molecule type" value="Genomic_DNA"/>
</dbReference>
<feature type="transmembrane region" description="Helical" evidence="7">
    <location>
        <begin position="154"/>
        <end position="174"/>
    </location>
</feature>
<dbReference type="OrthoDB" id="1682095at2"/>
<dbReference type="InterPro" id="IPR037185">
    <property type="entry name" value="EmrE-like"/>
</dbReference>
<feature type="transmembrane region" description="Helical" evidence="7">
    <location>
        <begin position="73"/>
        <end position="95"/>
    </location>
</feature>
<comment type="caution">
    <text evidence="9">The sequence shown here is derived from an EMBL/GenBank/DDBJ whole genome shotgun (WGS) entry which is preliminary data.</text>
</comment>
<keyword evidence="6 7" id="KW-0472">Membrane</keyword>
<feature type="transmembrane region" description="Helical" evidence="7">
    <location>
        <begin position="101"/>
        <end position="119"/>
    </location>
</feature>
<feature type="domain" description="EamA" evidence="8">
    <location>
        <begin position="155"/>
        <end position="297"/>
    </location>
</feature>
<accession>A0A1T2X385</accession>
<reference evidence="9 10" key="1">
    <citation type="submission" date="2017-01" db="EMBL/GenBank/DDBJ databases">
        <title>Genome analysis of Paenibacillus selenitrireducens ES3-24.</title>
        <authorList>
            <person name="Xu D."/>
            <person name="Yao R."/>
            <person name="Zheng S."/>
        </authorList>
    </citation>
    <scope>NUCLEOTIDE SEQUENCE [LARGE SCALE GENOMIC DNA]</scope>
    <source>
        <strain evidence="9 10">ES3-24</strain>
    </source>
</reference>
<dbReference type="GO" id="GO:0005886">
    <property type="term" value="C:plasma membrane"/>
    <property type="evidence" value="ECO:0007669"/>
    <property type="project" value="UniProtKB-SubCell"/>
</dbReference>
<feature type="transmembrane region" description="Helical" evidence="7">
    <location>
        <begin position="7"/>
        <end position="28"/>
    </location>
</feature>
<evidence type="ECO:0000256" key="5">
    <source>
        <dbReference type="ARBA" id="ARBA00022989"/>
    </source>
</evidence>
<comment type="similarity">
    <text evidence="2">Belongs to the EamA transporter family.</text>
</comment>
<evidence type="ECO:0000256" key="3">
    <source>
        <dbReference type="ARBA" id="ARBA00022475"/>
    </source>
</evidence>
<sequence>MKTNHGVKWAVLSAIVYSIIVGFSFLFMKSALEFADPFVALAYRFIISFIVMSVPVGLGLIKLQFRGKSFRGLLWLALLYPTLFFALQAFGLKYATSAEGGILYAFTPILTVMFAAYFLKERTNRLQKLSIAISVFGVLLMVLVKGVGLDPSHLVGILLLFLSVLSFAGYGVLARKLTQQFRPAELTYFMMGVGSIVFGLIALVQHGMNGTMSALVTPLTYGSFWTSILYLSVLSSLLSFLLITFTLSKMEASKVSVFSNLSTVVSMIAGAVLLGESVTLYDWIGSALIIAGVIGMNIRGNRAASAPASASASKQQKSAAPQQIKG</sequence>
<keyword evidence="3" id="KW-1003">Cell membrane</keyword>
<organism evidence="9 10">
    <name type="scientific">Paenibacillus selenitireducens</name>
    <dbReference type="NCBI Taxonomy" id="1324314"/>
    <lineage>
        <taxon>Bacteria</taxon>
        <taxon>Bacillati</taxon>
        <taxon>Bacillota</taxon>
        <taxon>Bacilli</taxon>
        <taxon>Bacillales</taxon>
        <taxon>Paenibacillaceae</taxon>
        <taxon>Paenibacillus</taxon>
    </lineage>
</organism>